<evidence type="ECO:0000256" key="2">
    <source>
        <dbReference type="SAM" id="SignalP"/>
    </source>
</evidence>
<dbReference type="KEGG" id="lpav:PLANPX_1620"/>
<gene>
    <name evidence="3" type="ORF">PLANPX_1620</name>
</gene>
<keyword evidence="4" id="KW-1185">Reference proteome</keyword>
<dbReference type="AlphaFoldDB" id="A0A5K7X667"/>
<protein>
    <submittedName>
        <fullName evidence="3">Uncharacterized protein</fullName>
    </submittedName>
</protein>
<proteinExistence type="predicted"/>
<feature type="chain" id="PRO_5025051876" evidence="2">
    <location>
        <begin position="24"/>
        <end position="368"/>
    </location>
</feature>
<accession>A0A5K7X667</accession>
<keyword evidence="2" id="KW-0732">Signal</keyword>
<sequence>MKLRRLFLGTTLTLSLAAPLGIAQGQQYPGTPVNGAQPGGVGGVPMQQPAGTVNQVAAVGVGQPGAPAGGVLGAPVAGPNGGAPVATTPTGAPIGLPPGPPFILTELEKAEVFRILDMWEKSSADVKTFNTSFELWKYDAVFGPGADKPLTKERGTLSFSKPDKGSFKIDSISRWTKKDPQNVDVSAPGDWAPRPDEIGDHWVCDGKAVYEYSHRDKQLKVTSIPEEMRGTKIVDGPLPFLFGAEAKKLMDRYWIRQRTSDPSTIWLEAHPRWNADALNYDVVDVMLDRKTMQPKAIQVHLPGGKQRHAYMFTAPRVNETNLGDWFPSLFTAPRTPLGWTRVMNEDSTAAPGAAPQAANPNATLELKR</sequence>
<dbReference type="NCBIfam" id="TIGR03009">
    <property type="entry name" value="plancto_dom_2"/>
    <property type="match status" value="1"/>
</dbReference>
<organism evidence="3 4">
    <name type="scientific">Lacipirellula parvula</name>
    <dbReference type="NCBI Taxonomy" id="2650471"/>
    <lineage>
        <taxon>Bacteria</taxon>
        <taxon>Pseudomonadati</taxon>
        <taxon>Planctomycetota</taxon>
        <taxon>Planctomycetia</taxon>
        <taxon>Pirellulales</taxon>
        <taxon>Lacipirellulaceae</taxon>
        <taxon>Lacipirellula</taxon>
    </lineage>
</organism>
<evidence type="ECO:0000313" key="3">
    <source>
        <dbReference type="EMBL" id="BBO32008.1"/>
    </source>
</evidence>
<dbReference type="Gene3D" id="2.50.20.10">
    <property type="entry name" value="Lipoprotein localisation LolA/LolB/LppX"/>
    <property type="match status" value="1"/>
</dbReference>
<evidence type="ECO:0000313" key="4">
    <source>
        <dbReference type="Proteomes" id="UP000326837"/>
    </source>
</evidence>
<reference evidence="4" key="1">
    <citation type="submission" date="2019-10" db="EMBL/GenBank/DDBJ databases">
        <title>Lacipirellula parvula gen. nov., sp. nov., representing a lineage of planctomycetes widespread in freshwater anoxic habitats, and description of the family Lacipirellulaceae.</title>
        <authorList>
            <person name="Dedysh S.N."/>
            <person name="Kulichevskaya I.S."/>
            <person name="Beletsky A.V."/>
            <person name="Rakitin A.L."/>
            <person name="Mardanov A.V."/>
            <person name="Ivanova A.A."/>
            <person name="Saltykova V.X."/>
            <person name="Rijpstra W.I.C."/>
            <person name="Sinninghe Damste J.S."/>
            <person name="Ravin N.V."/>
        </authorList>
    </citation>
    <scope>NUCLEOTIDE SEQUENCE [LARGE SCALE GENOMIC DNA]</scope>
    <source>
        <strain evidence="4">PX69</strain>
    </source>
</reference>
<feature type="region of interest" description="Disordered" evidence="1">
    <location>
        <begin position="347"/>
        <end position="368"/>
    </location>
</feature>
<evidence type="ECO:0000256" key="1">
    <source>
        <dbReference type="SAM" id="MobiDB-lite"/>
    </source>
</evidence>
<dbReference type="EMBL" id="AP021861">
    <property type="protein sequence ID" value="BBO32008.1"/>
    <property type="molecule type" value="Genomic_DNA"/>
</dbReference>
<dbReference type="InterPro" id="IPR017461">
    <property type="entry name" value="CHP03009_planctomycetes"/>
</dbReference>
<feature type="signal peptide" evidence="2">
    <location>
        <begin position="1"/>
        <end position="23"/>
    </location>
</feature>
<dbReference type="RefSeq" id="WP_152098054.1">
    <property type="nucleotide sequence ID" value="NZ_AP021861.1"/>
</dbReference>
<name>A0A5K7X667_9BACT</name>
<dbReference type="Proteomes" id="UP000326837">
    <property type="component" value="Chromosome"/>
</dbReference>
<feature type="compositionally biased region" description="Low complexity" evidence="1">
    <location>
        <begin position="349"/>
        <end position="362"/>
    </location>
</feature>